<evidence type="ECO:0000313" key="2">
    <source>
        <dbReference type="Proteomes" id="UP000237749"/>
    </source>
</evidence>
<dbReference type="EMBL" id="PTJA01000003">
    <property type="protein sequence ID" value="PPK82040.1"/>
    <property type="molecule type" value="Genomic_DNA"/>
</dbReference>
<keyword evidence="2" id="KW-1185">Reference proteome</keyword>
<reference evidence="1 2" key="1">
    <citation type="submission" date="2018-02" db="EMBL/GenBank/DDBJ databases">
        <title>Genomic Encyclopedia of Archaeal and Bacterial Type Strains, Phase II (KMG-II): from individual species to whole genera.</title>
        <authorList>
            <person name="Goeker M."/>
        </authorList>
    </citation>
    <scope>NUCLEOTIDE SEQUENCE [LARGE SCALE GENOMIC DNA]</scope>
    <source>
        <strain evidence="1 2">DSM 3808</strain>
    </source>
</reference>
<protein>
    <recommendedName>
        <fullName evidence="3">DUF1540 domain-containing protein</fullName>
    </recommendedName>
</protein>
<dbReference type="AlphaFoldDB" id="A0A2S6HVR3"/>
<dbReference type="Proteomes" id="UP000237749">
    <property type="component" value="Unassembled WGS sequence"/>
</dbReference>
<comment type="caution">
    <text evidence="1">The sequence shown here is derived from an EMBL/GenBank/DDBJ whole genome shotgun (WGS) entry which is preliminary data.</text>
</comment>
<accession>A0A2S6HVR3</accession>
<gene>
    <name evidence="1" type="ORF">BXY41_103252</name>
</gene>
<dbReference type="RefSeq" id="WP_170072247.1">
    <property type="nucleotide sequence ID" value="NZ_PTJA01000003.1"/>
</dbReference>
<proteinExistence type="predicted"/>
<evidence type="ECO:0008006" key="3">
    <source>
        <dbReference type="Google" id="ProtNLM"/>
    </source>
</evidence>
<name>A0A2S6HVR3_9FIRM</name>
<sequence>MNCYSCYFYDMNDQINAFGTCEPIGEDFHCTHECSLSEDEIRETETLTGSKQTDRRAY</sequence>
<evidence type="ECO:0000313" key="1">
    <source>
        <dbReference type="EMBL" id="PPK82040.1"/>
    </source>
</evidence>
<organism evidence="1 2">
    <name type="scientific">Lacrimispora xylanisolvens</name>
    <dbReference type="NCBI Taxonomy" id="384636"/>
    <lineage>
        <taxon>Bacteria</taxon>
        <taxon>Bacillati</taxon>
        <taxon>Bacillota</taxon>
        <taxon>Clostridia</taxon>
        <taxon>Lachnospirales</taxon>
        <taxon>Lachnospiraceae</taxon>
        <taxon>Lacrimispora</taxon>
    </lineage>
</organism>